<dbReference type="InterPro" id="IPR027417">
    <property type="entry name" value="P-loop_NTPase"/>
</dbReference>
<organism evidence="5 6">
    <name type="scientific">Trametes coccinea (strain BRFM310)</name>
    <name type="common">Pycnoporus coccineus</name>
    <dbReference type="NCBI Taxonomy" id="1353009"/>
    <lineage>
        <taxon>Eukaryota</taxon>
        <taxon>Fungi</taxon>
        <taxon>Dikarya</taxon>
        <taxon>Basidiomycota</taxon>
        <taxon>Agaricomycotina</taxon>
        <taxon>Agaricomycetes</taxon>
        <taxon>Polyporales</taxon>
        <taxon>Polyporaceae</taxon>
        <taxon>Trametes</taxon>
    </lineage>
</organism>
<keyword evidence="2" id="KW-0677">Repeat</keyword>
<dbReference type="PROSITE" id="PS50294">
    <property type="entry name" value="WD_REPEATS_REGION"/>
    <property type="match status" value="3"/>
</dbReference>
<feature type="repeat" description="WD" evidence="3">
    <location>
        <begin position="1176"/>
        <end position="1207"/>
    </location>
</feature>
<dbReference type="Proteomes" id="UP000193067">
    <property type="component" value="Unassembled WGS sequence"/>
</dbReference>
<evidence type="ECO:0000259" key="4">
    <source>
        <dbReference type="Pfam" id="PF24883"/>
    </source>
</evidence>
<sequence length="1496" mass="165251">MATGFNGVIAVLKITKEVSSPCPQLQLAVGALLTVLEAYKKYSGVNESISDLLSRVKTLNGALQRFLSAGYDACPDPLKRRLDSFIKTLQSITADAKKLRSRSMLVRIVNTSDNAEKIDTLIKELSWHIQSFILEGTIALELTIHHGFKSIDRQLNHLAMGMQGIKEGVEALPLQLSGDALYTRLRPVLEARFDHGSSVHVECHEGTRGEVLATICSWLRPDDPRLATLPEPAVPADSGRRLLWIHALPGVGKSTIARTAAVYWDKDKVLGATFFCARDGQRSDILAIFRTLAYQLTRRFPKFRDAVVKILDDDPDLYAASPARQLEKLIVEPIQVAVAEGAFHYRIPIVIDALDECTDKAAVSTILTSLALHISKLEPLCVLITSRREENITRGFLAQALVDNTQTLDLNDVRPDLTKRDIETFVRSRFVGIRRYYSHLHLPSDWPSPLQLARLLSLADLLFIYASTAMLFIADEKARDPEGRLNGLLKSGNAAVGSGTETTSPLDRLYEQILADAVEKLGEDLKGSLPRLLLGTLVLAEERLNPSTLATLLDLPPRVVERSLPAFHAVMTVPAANDATSPIRLIHLSFTNFLVDPTRCTDKRFLVHPPTHHSLIALCCLKLMQENLKHNICRVPPEHNLNDTIPDLPARIARYLHPALQYACRYWLHHLNLAQIGEELLAALEEFCDTHLLHWLETLSLLGCVEIAIEGLRTTQRFLKSLPLGETRPDVSALLYECERMVQAFYPAINASFMQVYRTAIPFSPIRSLVRRHHQAEILPAVEVRIGLEETWSTTLASRVTGYSTISALAFSSDGARVVCGADHGTVRLLNTHTGAQLQSFEGHSDTVMSVSLSPTGKEILSGSDDGTVRVWDVATGACLDKWGDESGLILSVAWSPDGALIASGVYSGIVILRAVASPQKNVLSLRHTDWVRTVTFASDGSLVSGSDDKTCRIWDTTQIDWDAAEHAPSQTLEHSSWVMTVAVSPDSSLVACGLKNGEVVLWRKSDGQRLRSLSGKSRVISLVFYSDVQLAAAYSGSSFILWDISTATPLDSVDNTDAYAAAFSPDGIHVAHAVGITVHIRRWSGNAPWEPRPLSVAMRLKQRFESRVRLPRSAHAMEAKENHPQALTPLVAVAISRTGTLVLAVHEDHWRLWDISTGQCMRTQKHPGSTLQSPVAWSPSGNLFACTSEDNSIHVWEAQTGNLLRTCVGHSYSITALAFTADEQHMLSASWDGSIRRWNVRQTPPDTASEVLFQSASGKIDVFALSSDGQWMLSGARQFFSPPDTSSADLVAQPSRQPVAFRSSYLDTAYPLYCDLRLHDATGRVVWIENHPSWITLVAFSDDCTRALAGNLEGRVFLYDLTQLISLNNTAPRPSPPLTVAEHHFSSGGIYAVHYISFAAKDQRIVTDMSYTSVPPAFQPVQRCGDDPSSTAAYFCAYEWLWRVDLDSDPRPLCWLAPQFRPVNDDLARSWPARGHVIAYRTSEDRVVVIDAARC</sequence>
<evidence type="ECO:0000313" key="5">
    <source>
        <dbReference type="EMBL" id="OSC98362.1"/>
    </source>
</evidence>
<evidence type="ECO:0000313" key="6">
    <source>
        <dbReference type="Proteomes" id="UP000193067"/>
    </source>
</evidence>
<dbReference type="CDD" id="cd21037">
    <property type="entry name" value="MLKL_NTD"/>
    <property type="match status" value="1"/>
</dbReference>
<dbReference type="STRING" id="1353009.A0A1Y2ID28"/>
<dbReference type="PROSITE" id="PS00678">
    <property type="entry name" value="WD_REPEATS_1"/>
    <property type="match status" value="1"/>
</dbReference>
<protein>
    <submittedName>
        <fullName evidence="5">WD40 repeat-like protein</fullName>
    </submittedName>
</protein>
<evidence type="ECO:0000256" key="2">
    <source>
        <dbReference type="ARBA" id="ARBA00022737"/>
    </source>
</evidence>
<evidence type="ECO:0000256" key="3">
    <source>
        <dbReference type="PROSITE-ProRule" id="PRU00221"/>
    </source>
</evidence>
<dbReference type="InterPro" id="IPR059179">
    <property type="entry name" value="MLKL-like_MCAfunc"/>
</dbReference>
<reference evidence="5 6" key="1">
    <citation type="journal article" date="2015" name="Biotechnol. Biofuels">
        <title>Enhanced degradation of softwood versus hardwood by the white-rot fungus Pycnoporus coccineus.</title>
        <authorList>
            <person name="Couturier M."/>
            <person name="Navarro D."/>
            <person name="Chevret D."/>
            <person name="Henrissat B."/>
            <person name="Piumi F."/>
            <person name="Ruiz-Duenas F.J."/>
            <person name="Martinez A.T."/>
            <person name="Grigoriev I.V."/>
            <person name="Riley R."/>
            <person name="Lipzen A."/>
            <person name="Berrin J.G."/>
            <person name="Master E.R."/>
            <person name="Rosso M.N."/>
        </authorList>
    </citation>
    <scope>NUCLEOTIDE SEQUENCE [LARGE SCALE GENOMIC DNA]</scope>
    <source>
        <strain evidence="5 6">BRFM310</strain>
    </source>
</reference>
<dbReference type="Gene3D" id="2.130.10.10">
    <property type="entry name" value="YVTN repeat-like/Quinoprotein amine dehydrogenase"/>
    <property type="match status" value="3"/>
</dbReference>
<dbReference type="InterPro" id="IPR036537">
    <property type="entry name" value="Adaptor_Cbl_N_dom_sf"/>
</dbReference>
<feature type="domain" description="Nephrocystin 3-like N-terminal" evidence="4">
    <location>
        <begin position="237"/>
        <end position="387"/>
    </location>
</feature>
<dbReference type="Gene3D" id="3.40.50.300">
    <property type="entry name" value="P-loop containing nucleotide triphosphate hydrolases"/>
    <property type="match status" value="1"/>
</dbReference>
<keyword evidence="6" id="KW-1185">Reference proteome</keyword>
<dbReference type="SUPFAM" id="SSF50978">
    <property type="entry name" value="WD40 repeat-like"/>
    <property type="match status" value="2"/>
</dbReference>
<keyword evidence="1 3" id="KW-0853">WD repeat</keyword>
<dbReference type="PRINTS" id="PR00320">
    <property type="entry name" value="GPROTEINBRPT"/>
</dbReference>
<name>A0A1Y2ID28_TRAC3</name>
<evidence type="ECO:0000256" key="1">
    <source>
        <dbReference type="ARBA" id="ARBA00022574"/>
    </source>
</evidence>
<dbReference type="InterPro" id="IPR001680">
    <property type="entry name" value="WD40_rpt"/>
</dbReference>
<feature type="repeat" description="WD" evidence="3">
    <location>
        <begin position="841"/>
        <end position="882"/>
    </location>
</feature>
<dbReference type="Gene3D" id="1.20.930.20">
    <property type="entry name" value="Adaptor protein Cbl, N-terminal domain"/>
    <property type="match status" value="1"/>
</dbReference>
<proteinExistence type="predicted"/>
<dbReference type="Pfam" id="PF24883">
    <property type="entry name" value="NPHP3_N"/>
    <property type="match status" value="1"/>
</dbReference>
<accession>A0A1Y2ID28</accession>
<dbReference type="OrthoDB" id="2750460at2759"/>
<dbReference type="PANTHER" id="PTHR19848">
    <property type="entry name" value="WD40 REPEAT PROTEIN"/>
    <property type="match status" value="1"/>
</dbReference>
<feature type="repeat" description="WD" evidence="3">
    <location>
        <begin position="1208"/>
        <end position="1242"/>
    </location>
</feature>
<gene>
    <name evidence="5" type="ORF">PYCCODRAFT_1397270</name>
</gene>
<dbReference type="InterPro" id="IPR020472">
    <property type="entry name" value="WD40_PAC1"/>
</dbReference>
<dbReference type="Pfam" id="PF00400">
    <property type="entry name" value="WD40"/>
    <property type="match status" value="7"/>
</dbReference>
<dbReference type="InterPro" id="IPR036322">
    <property type="entry name" value="WD40_repeat_dom_sf"/>
</dbReference>
<feature type="repeat" description="WD" evidence="3">
    <location>
        <begin position="925"/>
        <end position="956"/>
    </location>
</feature>
<dbReference type="EMBL" id="KZ084139">
    <property type="protein sequence ID" value="OSC98362.1"/>
    <property type="molecule type" value="Genomic_DNA"/>
</dbReference>
<dbReference type="PANTHER" id="PTHR19848:SF8">
    <property type="entry name" value="F-BOX AND WD REPEAT DOMAIN CONTAINING 7"/>
    <property type="match status" value="1"/>
</dbReference>
<dbReference type="InterPro" id="IPR015943">
    <property type="entry name" value="WD40/YVTN_repeat-like_dom_sf"/>
</dbReference>
<dbReference type="CDD" id="cd00200">
    <property type="entry name" value="WD40"/>
    <property type="match status" value="1"/>
</dbReference>
<dbReference type="GO" id="GO:0007166">
    <property type="term" value="P:cell surface receptor signaling pathway"/>
    <property type="evidence" value="ECO:0007669"/>
    <property type="project" value="InterPro"/>
</dbReference>
<feature type="repeat" description="WD" evidence="3">
    <location>
        <begin position="972"/>
        <end position="1013"/>
    </location>
</feature>
<dbReference type="SUPFAM" id="SSF52540">
    <property type="entry name" value="P-loop containing nucleoside triphosphate hydrolases"/>
    <property type="match status" value="1"/>
</dbReference>
<dbReference type="InterPro" id="IPR019775">
    <property type="entry name" value="WD40_repeat_CS"/>
</dbReference>
<dbReference type="PROSITE" id="PS50082">
    <property type="entry name" value="WD_REPEATS_2"/>
    <property type="match status" value="5"/>
</dbReference>
<dbReference type="SUPFAM" id="SSF63829">
    <property type="entry name" value="Calcium-dependent phosphotriesterase"/>
    <property type="match status" value="1"/>
</dbReference>
<dbReference type="InterPro" id="IPR056884">
    <property type="entry name" value="NPHP3-like_N"/>
</dbReference>
<dbReference type="SMART" id="SM00320">
    <property type="entry name" value="WD40"/>
    <property type="match status" value="10"/>
</dbReference>